<dbReference type="Proteomes" id="UP000231196">
    <property type="component" value="Unassembled WGS sequence"/>
</dbReference>
<comment type="caution">
    <text evidence="1">The sequence shown here is derived from an EMBL/GenBank/DDBJ whole genome shotgun (WGS) entry which is preliminary data.</text>
</comment>
<dbReference type="InterPro" id="IPR010235">
    <property type="entry name" value="HepT"/>
</dbReference>
<gene>
    <name evidence="1" type="ORF">CO104_04215</name>
</gene>
<dbReference type="Pfam" id="PF08780">
    <property type="entry name" value="NTase_sub_bind"/>
    <property type="match status" value="1"/>
</dbReference>
<organism evidence="1 2">
    <name type="scientific">Candidatus Collierbacteria bacterium CG_4_9_14_3_um_filter_43_16</name>
    <dbReference type="NCBI Taxonomy" id="1974532"/>
    <lineage>
        <taxon>Bacteria</taxon>
        <taxon>Candidatus Collieribacteriota</taxon>
    </lineage>
</organism>
<protein>
    <recommendedName>
        <fullName evidence="3">Nucleotidyltransferase</fullName>
    </recommendedName>
</protein>
<dbReference type="SUPFAM" id="SSF81593">
    <property type="entry name" value="Nucleotidyltransferase substrate binding subunit/domain"/>
    <property type="match status" value="1"/>
</dbReference>
<name>A0A2M8BTH0_9BACT</name>
<evidence type="ECO:0008006" key="3">
    <source>
        <dbReference type="Google" id="ProtNLM"/>
    </source>
</evidence>
<dbReference type="Gene3D" id="1.20.120.330">
    <property type="entry name" value="Nucleotidyltransferases domain 2"/>
    <property type="match status" value="1"/>
</dbReference>
<dbReference type="EMBL" id="PFUC01000083">
    <property type="protein sequence ID" value="PJB47183.1"/>
    <property type="molecule type" value="Genomic_DNA"/>
</dbReference>
<sequence length="76" mass="8634">MPSIKGVEVASPREAIRVGAELSIIEDPDKWFVDLQNRNLTTHIYDAEMAEKIFQEVNGFAQRVSQMVVEIEKSDI</sequence>
<evidence type="ECO:0000313" key="1">
    <source>
        <dbReference type="EMBL" id="PJB47183.1"/>
    </source>
</evidence>
<evidence type="ECO:0000313" key="2">
    <source>
        <dbReference type="Proteomes" id="UP000231196"/>
    </source>
</evidence>
<accession>A0A2M8BTH0</accession>
<reference evidence="2" key="1">
    <citation type="submission" date="2017-09" db="EMBL/GenBank/DDBJ databases">
        <title>Depth-based differentiation of microbial function through sediment-hosted aquifers and enrichment of novel symbionts in the deep terrestrial subsurface.</title>
        <authorList>
            <person name="Probst A.J."/>
            <person name="Ladd B."/>
            <person name="Jarett J.K."/>
            <person name="Geller-Mcgrath D.E."/>
            <person name="Sieber C.M.K."/>
            <person name="Emerson J.B."/>
            <person name="Anantharaman K."/>
            <person name="Thomas B.C."/>
            <person name="Malmstrom R."/>
            <person name="Stieglmeier M."/>
            <person name="Klingl A."/>
            <person name="Woyke T."/>
            <person name="Ryan C.M."/>
            <person name="Banfield J.F."/>
        </authorList>
    </citation>
    <scope>NUCLEOTIDE SEQUENCE [LARGE SCALE GENOMIC DNA]</scope>
</reference>
<proteinExistence type="predicted"/>
<dbReference type="AlphaFoldDB" id="A0A2M8BTH0"/>